<protein>
    <submittedName>
        <fullName evidence="2">Uncharacterized protein</fullName>
    </submittedName>
</protein>
<dbReference type="AlphaFoldDB" id="A0A8J8T7T3"/>
<organism evidence="2 3">
    <name type="scientific">Halteria grandinella</name>
    <dbReference type="NCBI Taxonomy" id="5974"/>
    <lineage>
        <taxon>Eukaryota</taxon>
        <taxon>Sar</taxon>
        <taxon>Alveolata</taxon>
        <taxon>Ciliophora</taxon>
        <taxon>Intramacronucleata</taxon>
        <taxon>Spirotrichea</taxon>
        <taxon>Stichotrichia</taxon>
        <taxon>Sporadotrichida</taxon>
        <taxon>Halteriidae</taxon>
        <taxon>Halteria</taxon>
    </lineage>
</organism>
<accession>A0A8J8T7T3</accession>
<keyword evidence="1" id="KW-1133">Transmembrane helix</keyword>
<comment type="caution">
    <text evidence="2">The sequence shown here is derived from an EMBL/GenBank/DDBJ whole genome shotgun (WGS) entry which is preliminary data.</text>
</comment>
<evidence type="ECO:0000256" key="1">
    <source>
        <dbReference type="SAM" id="Phobius"/>
    </source>
</evidence>
<reference evidence="2" key="1">
    <citation type="submission" date="2019-06" db="EMBL/GenBank/DDBJ databases">
        <authorList>
            <person name="Zheng W."/>
        </authorList>
    </citation>
    <scope>NUCLEOTIDE SEQUENCE</scope>
    <source>
        <strain evidence="2">QDHG01</strain>
    </source>
</reference>
<dbReference type="EMBL" id="RRYP01002378">
    <property type="protein sequence ID" value="TNV84845.1"/>
    <property type="molecule type" value="Genomic_DNA"/>
</dbReference>
<sequence length="600" mass="68195">MQITVEMHIIIFNMFQKGYLLLKIILSQILPLLVLGSEYIFNPVVNIEIPVGTVAGTEYKMYDVISDRTNLDVNWRITDVNGIATLPFISLIDNIITVTSQVPFSQPQMLYTISASYDLRHDTRPTEYVSTQVLIRNVNPVFLIEQPPFLSTIYCNEWLIVPLPTIYDEEGQPISLQLVSPLGGFLDLSGSDITKFTIAPTYPRFPQGMYTFELRMSDGANVVPFQIIVTVLNAKPYFTRIPTDVRVYQGSIGFTLLDFYNDLENDPVTVNIENQEAMPQCIFQNDKTLVIAPSSEDMPGIYLVNISIHDPYSPKKFTQLPIEILQIPRTSSFDYFHLLNSGAPQLDNFTDQITVEIGHQLIYTLSNAQDPDNDTINCTFLLSSALPFTKIRDKSSLVIKPVDKVLIGTSYTIQAVLTDDNEHGPKAQMYYILLTIVGPPKLEDHSKTSQPIGNMSQQIVSLEFKIVRISNRGLIKLRFSPKVYDLKLKEQLRNISNYFIEVRNAKNQTLKNVSYKPQTGEQTNEYLTIMMNFQSPESVSRHIDRDVLHIKFNTTLRPNKTQQYVIGYNNTSAQRAIPRQLTIGKSLKRGLQLFRPSLIP</sequence>
<keyword evidence="3" id="KW-1185">Reference proteome</keyword>
<gene>
    <name evidence="2" type="ORF">FGO68_gene15951</name>
</gene>
<keyword evidence="1" id="KW-0472">Membrane</keyword>
<evidence type="ECO:0000313" key="3">
    <source>
        <dbReference type="Proteomes" id="UP000785679"/>
    </source>
</evidence>
<dbReference type="Proteomes" id="UP000785679">
    <property type="component" value="Unassembled WGS sequence"/>
</dbReference>
<evidence type="ECO:0000313" key="2">
    <source>
        <dbReference type="EMBL" id="TNV84845.1"/>
    </source>
</evidence>
<proteinExistence type="predicted"/>
<feature type="transmembrane region" description="Helical" evidence="1">
    <location>
        <begin position="20"/>
        <end position="41"/>
    </location>
</feature>
<keyword evidence="1" id="KW-0812">Transmembrane</keyword>
<name>A0A8J8T7T3_HALGN</name>